<dbReference type="SMART" id="SM00304">
    <property type="entry name" value="HAMP"/>
    <property type="match status" value="1"/>
</dbReference>
<dbReference type="PRINTS" id="PR00344">
    <property type="entry name" value="BCTRLSENSOR"/>
</dbReference>
<dbReference type="InterPro" id="IPR004358">
    <property type="entry name" value="Sig_transdc_His_kin-like_C"/>
</dbReference>
<evidence type="ECO:0000256" key="5">
    <source>
        <dbReference type="ARBA" id="ARBA00022519"/>
    </source>
</evidence>
<comment type="catalytic activity">
    <reaction evidence="1">
        <text>ATP + protein L-histidine = ADP + protein N-phospho-L-histidine.</text>
        <dbReference type="EC" id="2.7.13.3"/>
    </reaction>
</comment>
<dbReference type="CDD" id="cd00082">
    <property type="entry name" value="HisKA"/>
    <property type="match status" value="1"/>
</dbReference>
<sequence length="384" mass="42007">MRWTWRWCSTGSRPRGWRRGVETAEALDIEVSIPPAGLTEDRRLFYDLSGVVMIDVMRASLPGVVAVDLMDVDNDAVVSIGAAPGRPAMDLTVSRRRVSASNPHQMLVIMGMTGIFMTGLAYLFLRNQLRPIRRLAKAAEAFGKGRRVPYDPAGASEVRSAGRAFLDMRARIEGQIEQRTLMLSGVSHDLRTPLTRMRLGLSMLDETPEVEDLVHDVEEMQSLLDTFLEFARGEALDDPVESDPVAIAQRVVDNARRTAGDIRYVGPDNAAPVLMRPDAVHRALANLVSNALRYGDRSVLTLTMLDGALRFSVEDDGPGIAPADRADAVRPFLRLDAARNQDRGTGVGLGLAIATDIARRHGGTLRLGESARLGGLRVDLVLPR</sequence>
<keyword evidence="10 18" id="KW-0418">Kinase</keyword>
<evidence type="ECO:0000256" key="9">
    <source>
        <dbReference type="ARBA" id="ARBA00022741"/>
    </source>
</evidence>
<keyword evidence="7 18" id="KW-0808">Transferase</keyword>
<evidence type="ECO:0000259" key="17">
    <source>
        <dbReference type="PROSITE" id="PS50885"/>
    </source>
</evidence>
<keyword evidence="14 15" id="KW-0472">Membrane</keyword>
<evidence type="ECO:0000256" key="15">
    <source>
        <dbReference type="SAM" id="Phobius"/>
    </source>
</evidence>
<accession>W8S5D6</accession>
<dbReference type="STRING" id="1294273.roselon_03161"/>
<dbReference type="InterPro" id="IPR003594">
    <property type="entry name" value="HATPase_dom"/>
</dbReference>
<organism evidence="18 19">
    <name type="scientific">Roseicyclus elongatus DSM 19469</name>
    <dbReference type="NCBI Taxonomy" id="1294273"/>
    <lineage>
        <taxon>Bacteria</taxon>
        <taxon>Pseudomonadati</taxon>
        <taxon>Pseudomonadota</taxon>
        <taxon>Alphaproteobacteria</taxon>
        <taxon>Rhodobacterales</taxon>
        <taxon>Roseobacteraceae</taxon>
        <taxon>Roseicyclus</taxon>
    </lineage>
</organism>
<evidence type="ECO:0000256" key="2">
    <source>
        <dbReference type="ARBA" id="ARBA00004429"/>
    </source>
</evidence>
<dbReference type="InterPro" id="IPR050980">
    <property type="entry name" value="2C_sensor_his_kinase"/>
</dbReference>
<dbReference type="PANTHER" id="PTHR44936:SF5">
    <property type="entry name" value="SENSOR HISTIDINE KINASE ENVZ"/>
    <property type="match status" value="1"/>
</dbReference>
<dbReference type="InterPro" id="IPR036890">
    <property type="entry name" value="HATPase_C_sf"/>
</dbReference>
<dbReference type="SMART" id="SM00388">
    <property type="entry name" value="HisKA"/>
    <property type="match status" value="1"/>
</dbReference>
<evidence type="ECO:0000256" key="11">
    <source>
        <dbReference type="ARBA" id="ARBA00022840"/>
    </source>
</evidence>
<evidence type="ECO:0000313" key="19">
    <source>
        <dbReference type="Proteomes" id="UP000019593"/>
    </source>
</evidence>
<feature type="domain" description="Histidine kinase" evidence="16">
    <location>
        <begin position="185"/>
        <end position="384"/>
    </location>
</feature>
<gene>
    <name evidence="18" type="ORF">roselon_03161</name>
</gene>
<dbReference type="SUPFAM" id="SSF47384">
    <property type="entry name" value="Homodimeric domain of signal transducing histidine kinase"/>
    <property type="match status" value="1"/>
</dbReference>
<dbReference type="PANTHER" id="PTHR44936">
    <property type="entry name" value="SENSOR PROTEIN CREC"/>
    <property type="match status" value="1"/>
</dbReference>
<dbReference type="InterPro" id="IPR036097">
    <property type="entry name" value="HisK_dim/P_sf"/>
</dbReference>
<name>W8S5D6_9RHOB</name>
<dbReference type="eggNOG" id="COG0642">
    <property type="taxonomic scope" value="Bacteria"/>
</dbReference>
<dbReference type="Pfam" id="PF00512">
    <property type="entry name" value="HisKA"/>
    <property type="match status" value="1"/>
</dbReference>
<dbReference type="PATRIC" id="fig|1294273.3.peg.3120"/>
<evidence type="ECO:0000313" key="18">
    <source>
        <dbReference type="EMBL" id="AHM05427.1"/>
    </source>
</evidence>
<evidence type="ECO:0000256" key="3">
    <source>
        <dbReference type="ARBA" id="ARBA00012438"/>
    </source>
</evidence>
<reference evidence="18 19" key="1">
    <citation type="submission" date="2013-03" db="EMBL/GenBank/DDBJ databases">
        <authorList>
            <person name="Fiebig A."/>
            <person name="Goeker M."/>
            <person name="Klenk H.-P.P."/>
        </authorList>
    </citation>
    <scope>NUCLEOTIDE SEQUENCE [LARGE SCALE GENOMIC DNA]</scope>
    <source>
        <strain evidence="19">DSM 19469</strain>
    </source>
</reference>
<evidence type="ECO:0000256" key="14">
    <source>
        <dbReference type="ARBA" id="ARBA00023136"/>
    </source>
</evidence>
<dbReference type="Gene3D" id="1.10.287.130">
    <property type="match status" value="1"/>
</dbReference>
<keyword evidence="5" id="KW-0997">Cell inner membrane</keyword>
<dbReference type="InterPro" id="IPR005467">
    <property type="entry name" value="His_kinase_dom"/>
</dbReference>
<keyword evidence="11" id="KW-0067">ATP-binding</keyword>
<dbReference type="PROSITE" id="PS50109">
    <property type="entry name" value="HIS_KIN"/>
    <property type="match status" value="1"/>
</dbReference>
<evidence type="ECO:0000256" key="6">
    <source>
        <dbReference type="ARBA" id="ARBA00022553"/>
    </source>
</evidence>
<dbReference type="GO" id="GO:0005886">
    <property type="term" value="C:plasma membrane"/>
    <property type="evidence" value="ECO:0007669"/>
    <property type="project" value="UniProtKB-SubCell"/>
</dbReference>
<dbReference type="InterPro" id="IPR003660">
    <property type="entry name" value="HAMP_dom"/>
</dbReference>
<keyword evidence="19" id="KW-1185">Reference proteome</keyword>
<evidence type="ECO:0000256" key="13">
    <source>
        <dbReference type="ARBA" id="ARBA00023012"/>
    </source>
</evidence>
<dbReference type="GO" id="GO:0005524">
    <property type="term" value="F:ATP binding"/>
    <property type="evidence" value="ECO:0007669"/>
    <property type="project" value="UniProtKB-KW"/>
</dbReference>
<feature type="domain" description="HAMP" evidence="17">
    <location>
        <begin position="126"/>
        <end position="177"/>
    </location>
</feature>
<evidence type="ECO:0000256" key="7">
    <source>
        <dbReference type="ARBA" id="ARBA00022679"/>
    </source>
</evidence>
<protein>
    <recommendedName>
        <fullName evidence="3">histidine kinase</fullName>
        <ecNumber evidence="3">2.7.13.3</ecNumber>
    </recommendedName>
</protein>
<keyword evidence="4" id="KW-1003">Cell membrane</keyword>
<dbReference type="EC" id="2.7.13.3" evidence="3"/>
<evidence type="ECO:0000256" key="1">
    <source>
        <dbReference type="ARBA" id="ARBA00000085"/>
    </source>
</evidence>
<dbReference type="SUPFAM" id="SSF55874">
    <property type="entry name" value="ATPase domain of HSP90 chaperone/DNA topoisomerase II/histidine kinase"/>
    <property type="match status" value="1"/>
</dbReference>
<evidence type="ECO:0000256" key="10">
    <source>
        <dbReference type="ARBA" id="ARBA00022777"/>
    </source>
</evidence>
<keyword evidence="12 15" id="KW-1133">Transmembrane helix</keyword>
<dbReference type="Gene3D" id="6.10.340.10">
    <property type="match status" value="1"/>
</dbReference>
<feature type="transmembrane region" description="Helical" evidence="15">
    <location>
        <begin position="106"/>
        <end position="125"/>
    </location>
</feature>
<dbReference type="HOGENOM" id="CLU_000445_89_27_5"/>
<keyword evidence="6" id="KW-0597">Phosphoprotein</keyword>
<dbReference type="SMART" id="SM00387">
    <property type="entry name" value="HATPase_c"/>
    <property type="match status" value="1"/>
</dbReference>
<dbReference type="Pfam" id="PF02518">
    <property type="entry name" value="HATPase_c"/>
    <property type="match status" value="1"/>
</dbReference>
<keyword evidence="8 15" id="KW-0812">Transmembrane</keyword>
<comment type="subcellular location">
    <subcellularLocation>
        <location evidence="2">Cell inner membrane</location>
        <topology evidence="2">Multi-pass membrane protein</topology>
    </subcellularLocation>
</comment>
<dbReference type="GO" id="GO:0000155">
    <property type="term" value="F:phosphorelay sensor kinase activity"/>
    <property type="evidence" value="ECO:0007669"/>
    <property type="project" value="InterPro"/>
</dbReference>
<dbReference type="EMBL" id="CP004372">
    <property type="protein sequence ID" value="AHM05427.1"/>
    <property type="molecule type" value="Genomic_DNA"/>
</dbReference>
<dbReference type="Proteomes" id="UP000019593">
    <property type="component" value="Chromosome"/>
</dbReference>
<dbReference type="AlphaFoldDB" id="W8S5D6"/>
<evidence type="ECO:0000259" key="16">
    <source>
        <dbReference type="PROSITE" id="PS50109"/>
    </source>
</evidence>
<dbReference type="Gene3D" id="3.30.565.10">
    <property type="entry name" value="Histidine kinase-like ATPase, C-terminal domain"/>
    <property type="match status" value="1"/>
</dbReference>
<dbReference type="CDD" id="cd06225">
    <property type="entry name" value="HAMP"/>
    <property type="match status" value="1"/>
</dbReference>
<dbReference type="KEGG" id="red:roselon_03161"/>
<evidence type="ECO:0000256" key="12">
    <source>
        <dbReference type="ARBA" id="ARBA00022989"/>
    </source>
</evidence>
<dbReference type="Pfam" id="PF00672">
    <property type="entry name" value="HAMP"/>
    <property type="match status" value="1"/>
</dbReference>
<evidence type="ECO:0000256" key="8">
    <source>
        <dbReference type="ARBA" id="ARBA00022692"/>
    </source>
</evidence>
<evidence type="ECO:0000256" key="4">
    <source>
        <dbReference type="ARBA" id="ARBA00022475"/>
    </source>
</evidence>
<keyword evidence="13" id="KW-0902">Two-component regulatory system</keyword>
<dbReference type="PROSITE" id="PS50885">
    <property type="entry name" value="HAMP"/>
    <property type="match status" value="1"/>
</dbReference>
<dbReference type="InterPro" id="IPR003661">
    <property type="entry name" value="HisK_dim/P_dom"/>
</dbReference>
<keyword evidence="9" id="KW-0547">Nucleotide-binding</keyword>
<proteinExistence type="predicted"/>